<dbReference type="InterPro" id="IPR011701">
    <property type="entry name" value="MFS"/>
</dbReference>
<reference evidence="9" key="1">
    <citation type="journal article" date="2021" name="Sci. Rep.">
        <title>Diploid genomic architecture of Nitzschia inconspicua, an elite biomass production diatom.</title>
        <authorList>
            <person name="Oliver A."/>
            <person name="Podell S."/>
            <person name="Pinowska A."/>
            <person name="Traller J.C."/>
            <person name="Smith S.R."/>
            <person name="McClure R."/>
            <person name="Beliaev A."/>
            <person name="Bohutskyi P."/>
            <person name="Hill E.A."/>
            <person name="Rabines A."/>
            <person name="Zheng H."/>
            <person name="Allen L.Z."/>
            <person name="Kuo A."/>
            <person name="Grigoriev I.V."/>
            <person name="Allen A.E."/>
            <person name="Hazlebeck D."/>
            <person name="Allen E.E."/>
        </authorList>
    </citation>
    <scope>NUCLEOTIDE SEQUENCE</scope>
    <source>
        <strain evidence="9">Hildebrandi</strain>
    </source>
</reference>
<dbReference type="EMBL" id="JAGRRH010000020">
    <property type="protein sequence ID" value="KAG7348645.1"/>
    <property type="molecule type" value="Genomic_DNA"/>
</dbReference>
<feature type="transmembrane region" description="Helical" evidence="7">
    <location>
        <begin position="308"/>
        <end position="332"/>
    </location>
</feature>
<feature type="region of interest" description="Disordered" evidence="6">
    <location>
        <begin position="548"/>
        <end position="580"/>
    </location>
</feature>
<feature type="transmembrane region" description="Helical" evidence="7">
    <location>
        <begin position="96"/>
        <end position="115"/>
    </location>
</feature>
<dbReference type="Proteomes" id="UP000693970">
    <property type="component" value="Unassembled WGS sequence"/>
</dbReference>
<evidence type="ECO:0000313" key="9">
    <source>
        <dbReference type="EMBL" id="KAG7348645.1"/>
    </source>
</evidence>
<keyword evidence="3 7" id="KW-0812">Transmembrane</keyword>
<feature type="transmembrane region" description="Helical" evidence="7">
    <location>
        <begin position="66"/>
        <end position="84"/>
    </location>
</feature>
<feature type="transmembrane region" description="Helical" evidence="7">
    <location>
        <begin position="352"/>
        <end position="371"/>
    </location>
</feature>
<evidence type="ECO:0000256" key="1">
    <source>
        <dbReference type="ARBA" id="ARBA00004141"/>
    </source>
</evidence>
<evidence type="ECO:0000313" key="10">
    <source>
        <dbReference type="Proteomes" id="UP000693970"/>
    </source>
</evidence>
<keyword evidence="4 7" id="KW-1133">Transmembrane helix</keyword>
<organism evidence="9 10">
    <name type="scientific">Nitzschia inconspicua</name>
    <dbReference type="NCBI Taxonomy" id="303405"/>
    <lineage>
        <taxon>Eukaryota</taxon>
        <taxon>Sar</taxon>
        <taxon>Stramenopiles</taxon>
        <taxon>Ochrophyta</taxon>
        <taxon>Bacillariophyta</taxon>
        <taxon>Bacillariophyceae</taxon>
        <taxon>Bacillariophycidae</taxon>
        <taxon>Bacillariales</taxon>
        <taxon>Bacillariaceae</taxon>
        <taxon>Nitzschia</taxon>
    </lineage>
</organism>
<feature type="region of interest" description="Disordered" evidence="6">
    <location>
        <begin position="513"/>
        <end position="533"/>
    </location>
</feature>
<sequence>MTFVSTSTPKTINIDFAMELIGMGRFQYQILIAAGLCFMADAMEVLLLSFLSPILQQEWTLSGRQMNTIISVVFAGALCGTLILSPLGDVVGRKPVFRVTAAMIALFGLATALCQTYPQLLLMRFLVGFGVGGLTVPFDTLSEFLPLQARGSNLLYIEFFWTLGTLSVPLMAYLSLQQRGDWQLFVVLCSIPCIVSTISGVLLVPESPRWLLEQGRHEEALLIMRQAAECNGHNADVLFPEGTVLIDPLHHHVQQQQQQQHHHHDDEADLQQHVPNCSKSSFQSFLSSCCDWSNVRRLFSPTWRRTTLLLWGCWLGFGFLYYGVIIAVSLVFSGNDNIAEDGNDNDELSFDYLAISISASAEVFGLLAVLYTIDRYGRIMSQAVAYYVGGVAGLALGILAYMNGPRWSLIVFAFMARMAMMAASCTTWVSTTEILSTDIRTTGHGAANAMARIGGFLCPYFITQGNSLAMIGVLVMIVAVLTAECSRRLPETAGKAMGALGCSDHDDYEDGTSSLAGGVSDDSDGNIHGARIESSTKPLMNYENLEQTSSISTKDTGEDENCKAYDDPHYEPTTSYQKIL</sequence>
<reference evidence="9" key="2">
    <citation type="submission" date="2021-04" db="EMBL/GenBank/DDBJ databases">
        <authorList>
            <person name="Podell S."/>
        </authorList>
    </citation>
    <scope>NUCLEOTIDE SEQUENCE</scope>
    <source>
        <strain evidence="9">Hildebrandi</strain>
    </source>
</reference>
<dbReference type="Pfam" id="PF07690">
    <property type="entry name" value="MFS_1"/>
    <property type="match status" value="1"/>
</dbReference>
<keyword evidence="2" id="KW-0813">Transport</keyword>
<evidence type="ECO:0000259" key="8">
    <source>
        <dbReference type="PROSITE" id="PS50850"/>
    </source>
</evidence>
<dbReference type="OrthoDB" id="4139357at2759"/>
<comment type="subcellular location">
    <subcellularLocation>
        <location evidence="1">Membrane</location>
        <topology evidence="1">Multi-pass membrane protein</topology>
    </subcellularLocation>
</comment>
<dbReference type="AlphaFoldDB" id="A0A9K3KSZ3"/>
<feature type="transmembrane region" description="Helical" evidence="7">
    <location>
        <begin position="121"/>
        <end position="142"/>
    </location>
</feature>
<evidence type="ECO:0000256" key="7">
    <source>
        <dbReference type="SAM" id="Phobius"/>
    </source>
</evidence>
<evidence type="ECO:0000256" key="6">
    <source>
        <dbReference type="SAM" id="MobiDB-lite"/>
    </source>
</evidence>
<feature type="domain" description="Major facilitator superfamily (MFS) profile" evidence="8">
    <location>
        <begin position="30"/>
        <end position="490"/>
    </location>
</feature>
<keyword evidence="10" id="KW-1185">Reference proteome</keyword>
<keyword evidence="5 7" id="KW-0472">Membrane</keyword>
<feature type="compositionally biased region" description="Basic and acidic residues" evidence="6">
    <location>
        <begin position="560"/>
        <end position="570"/>
    </location>
</feature>
<feature type="transmembrane region" description="Helical" evidence="7">
    <location>
        <begin position="154"/>
        <end position="176"/>
    </location>
</feature>
<feature type="transmembrane region" description="Helical" evidence="7">
    <location>
        <begin position="383"/>
        <end position="401"/>
    </location>
</feature>
<evidence type="ECO:0000256" key="2">
    <source>
        <dbReference type="ARBA" id="ARBA00022448"/>
    </source>
</evidence>
<evidence type="ECO:0000256" key="5">
    <source>
        <dbReference type="ARBA" id="ARBA00023136"/>
    </source>
</evidence>
<feature type="transmembrane region" description="Helical" evidence="7">
    <location>
        <begin position="30"/>
        <end position="54"/>
    </location>
</feature>
<evidence type="ECO:0000256" key="4">
    <source>
        <dbReference type="ARBA" id="ARBA00022989"/>
    </source>
</evidence>
<dbReference type="InterPro" id="IPR020846">
    <property type="entry name" value="MFS_dom"/>
</dbReference>
<dbReference type="PANTHER" id="PTHR23511:SF5">
    <property type="entry name" value="MAJOR FACILITATOR-TYPE TRANSPORTER HXNZ-RELATED"/>
    <property type="match status" value="1"/>
</dbReference>
<gene>
    <name evidence="9" type="ORF">IV203_017350</name>
</gene>
<name>A0A9K3KSZ3_9STRA</name>
<proteinExistence type="predicted"/>
<accession>A0A9K3KSZ3</accession>
<feature type="transmembrane region" description="Helical" evidence="7">
    <location>
        <begin position="468"/>
        <end position="485"/>
    </location>
</feature>
<evidence type="ECO:0000256" key="3">
    <source>
        <dbReference type="ARBA" id="ARBA00022692"/>
    </source>
</evidence>
<dbReference type="GO" id="GO:0022857">
    <property type="term" value="F:transmembrane transporter activity"/>
    <property type="evidence" value="ECO:0007669"/>
    <property type="project" value="InterPro"/>
</dbReference>
<protein>
    <submittedName>
        <fullName evidence="9">Major facilitator superfamily transporter</fullName>
    </submittedName>
</protein>
<dbReference type="PANTHER" id="PTHR23511">
    <property type="entry name" value="SYNAPTIC VESICLE GLYCOPROTEIN 2"/>
    <property type="match status" value="1"/>
</dbReference>
<comment type="caution">
    <text evidence="9">The sequence shown here is derived from an EMBL/GenBank/DDBJ whole genome shotgun (WGS) entry which is preliminary data.</text>
</comment>
<dbReference type="PROSITE" id="PS50850">
    <property type="entry name" value="MFS"/>
    <property type="match status" value="1"/>
</dbReference>
<dbReference type="GO" id="GO:0016020">
    <property type="term" value="C:membrane"/>
    <property type="evidence" value="ECO:0007669"/>
    <property type="project" value="UniProtKB-SubCell"/>
</dbReference>